<evidence type="ECO:0000313" key="4">
    <source>
        <dbReference type="Proteomes" id="UP000811246"/>
    </source>
</evidence>
<dbReference type="AlphaFoldDB" id="A0A922JX50"/>
<keyword evidence="2" id="KW-0812">Transmembrane</keyword>
<evidence type="ECO:0000313" key="3">
    <source>
        <dbReference type="EMBL" id="KAG6724238.1"/>
    </source>
</evidence>
<accession>A0A922JX50</accession>
<comment type="caution">
    <text evidence="3">The sequence shown here is derived from an EMBL/GenBank/DDBJ whole genome shotgun (WGS) entry which is preliminary data.</text>
</comment>
<reference evidence="3" key="1">
    <citation type="submission" date="2021-01" db="EMBL/GenBank/DDBJ databases">
        <authorList>
            <person name="Lovell J.T."/>
            <person name="Bentley N."/>
            <person name="Bhattarai G."/>
            <person name="Jenkins J.W."/>
            <person name="Sreedasyam A."/>
            <person name="Alarcon Y."/>
            <person name="Bock C."/>
            <person name="Boston L."/>
            <person name="Carlson J."/>
            <person name="Cervantes K."/>
            <person name="Clermont K."/>
            <person name="Krom N."/>
            <person name="Kubenka K."/>
            <person name="Mamidi S."/>
            <person name="Mattison C."/>
            <person name="Monteros M."/>
            <person name="Pisani C."/>
            <person name="Plott C."/>
            <person name="Rajasekar S."/>
            <person name="Rhein H.S."/>
            <person name="Rohla C."/>
            <person name="Song M."/>
            <person name="Hilaire R.S."/>
            <person name="Shu S."/>
            <person name="Wells L."/>
            <person name="Wang X."/>
            <person name="Webber J."/>
            <person name="Heerema R.J."/>
            <person name="Klein P."/>
            <person name="Conner P."/>
            <person name="Grauke L."/>
            <person name="Grimwood J."/>
            <person name="Schmutz J."/>
            <person name="Randall J.J."/>
        </authorList>
    </citation>
    <scope>NUCLEOTIDE SEQUENCE</scope>
    <source>
        <tissue evidence="3">Leaf</tissue>
    </source>
</reference>
<organism evidence="3 4">
    <name type="scientific">Carya illinoinensis</name>
    <name type="common">Pecan</name>
    <dbReference type="NCBI Taxonomy" id="32201"/>
    <lineage>
        <taxon>Eukaryota</taxon>
        <taxon>Viridiplantae</taxon>
        <taxon>Streptophyta</taxon>
        <taxon>Embryophyta</taxon>
        <taxon>Tracheophyta</taxon>
        <taxon>Spermatophyta</taxon>
        <taxon>Magnoliopsida</taxon>
        <taxon>eudicotyledons</taxon>
        <taxon>Gunneridae</taxon>
        <taxon>Pentapetalae</taxon>
        <taxon>rosids</taxon>
        <taxon>fabids</taxon>
        <taxon>Fagales</taxon>
        <taxon>Juglandaceae</taxon>
        <taxon>Carya</taxon>
    </lineage>
</organism>
<feature type="region of interest" description="Disordered" evidence="1">
    <location>
        <begin position="132"/>
        <end position="170"/>
    </location>
</feature>
<gene>
    <name evidence="3" type="ORF">I3842_03G249600</name>
</gene>
<protein>
    <submittedName>
        <fullName evidence="3">Uncharacterized protein</fullName>
    </submittedName>
</protein>
<proteinExistence type="predicted"/>
<sequence>MRVYNLKFAKMLQVDGVAMVVLVFLMPTIMHAYDSPFLPAKLGFLIPASRASTSIHGAAVVHNYNNMAGTPSRRLLKKAPVPDPSAPNQDKLIPAGHPRRSLMKGPVAPSAPNPGTLIPGHPRRLLIMVAPATPSPPNPGAQIHGDHPRPWQKEAPASTTSTTQKCPVHGGHGAWLLPPASTKKALVPPSACTQSVLLAIPSSGHGEKAEPRVLMV</sequence>
<keyword evidence="2" id="KW-1133">Transmembrane helix</keyword>
<dbReference type="Proteomes" id="UP000811246">
    <property type="component" value="Chromosome 3"/>
</dbReference>
<feature type="transmembrane region" description="Helical" evidence="2">
    <location>
        <begin position="12"/>
        <end position="33"/>
    </location>
</feature>
<feature type="region of interest" description="Disordered" evidence="1">
    <location>
        <begin position="75"/>
        <end position="99"/>
    </location>
</feature>
<dbReference type="EMBL" id="CM031827">
    <property type="protein sequence ID" value="KAG6724238.1"/>
    <property type="molecule type" value="Genomic_DNA"/>
</dbReference>
<evidence type="ECO:0000256" key="1">
    <source>
        <dbReference type="SAM" id="MobiDB-lite"/>
    </source>
</evidence>
<name>A0A922JX50_CARIL</name>
<keyword evidence="2" id="KW-0472">Membrane</keyword>
<evidence type="ECO:0000256" key="2">
    <source>
        <dbReference type="SAM" id="Phobius"/>
    </source>
</evidence>